<dbReference type="GO" id="GO:0008652">
    <property type="term" value="P:amino acid biosynthetic process"/>
    <property type="evidence" value="ECO:0007669"/>
    <property type="project" value="UniProtKB-KW"/>
</dbReference>
<dbReference type="Proteomes" id="UP000242636">
    <property type="component" value="Unassembled WGS sequence"/>
</dbReference>
<gene>
    <name evidence="7" type="primary">aroQ</name>
    <name evidence="11" type="ORF">BV61_06175</name>
</gene>
<dbReference type="PANTHER" id="PTHR21272">
    <property type="entry name" value="CATABOLIC 3-DEHYDROQUINASE"/>
    <property type="match status" value="1"/>
</dbReference>
<dbReference type="EC" id="4.2.1.10" evidence="5 7"/>
<feature type="binding site" evidence="7 9">
    <location>
        <position position="74"/>
    </location>
    <ligand>
        <name>substrate</name>
    </ligand>
</feature>
<dbReference type="GO" id="GO:0009073">
    <property type="term" value="P:aromatic amino acid family biosynthetic process"/>
    <property type="evidence" value="ECO:0007669"/>
    <property type="project" value="UniProtKB-KW"/>
</dbReference>
<sequence>MKILVIHGPNLNLLGTREPSVYGRVSLAEIDAQLLSRAGQRGIRLNCVQSNHEGVLVDTIQAAASQQVDGVLINAGAYTHTSIALRDALLATALPFVEVHLSNTHGREPFRHRSLLADRAIGVVCGFGGLSYQLGLEGLVTALERQADERNGIRTVD</sequence>
<dbReference type="Gene3D" id="3.40.50.9100">
    <property type="entry name" value="Dehydroquinase, class II"/>
    <property type="match status" value="1"/>
</dbReference>
<feature type="binding site" evidence="7 9">
    <location>
        <position position="80"/>
    </location>
    <ligand>
        <name>substrate</name>
    </ligand>
</feature>
<evidence type="ECO:0000256" key="8">
    <source>
        <dbReference type="PIRSR" id="PIRSR001399-1"/>
    </source>
</evidence>
<reference evidence="11 12" key="1">
    <citation type="submission" date="2017-02" db="EMBL/GenBank/DDBJ databases">
        <title>Draft Genome Sequences of 'Candidatus Synechococcus spongiarum', Cyanobacterial Symbionts of the Mediterranean Sponge Aplysina aerophoba from two locations.</title>
        <authorList>
            <person name="Slaby B.M."/>
            <person name="Hentschel U."/>
        </authorList>
    </citation>
    <scope>NUCLEOTIDE SEQUENCE [LARGE SCALE GENOMIC DNA]</scope>
    <source>
        <strain evidence="11">LMB bulk15M</strain>
    </source>
</reference>
<feature type="binding site" evidence="7 9">
    <location>
        <position position="111"/>
    </location>
    <ligand>
        <name>substrate</name>
    </ligand>
</feature>
<dbReference type="GO" id="GO:0009423">
    <property type="term" value="P:chorismate biosynthetic process"/>
    <property type="evidence" value="ECO:0007669"/>
    <property type="project" value="UniProtKB-UniRule"/>
</dbReference>
<dbReference type="CDD" id="cd00466">
    <property type="entry name" value="DHQase_II"/>
    <property type="match status" value="1"/>
</dbReference>
<dbReference type="GO" id="GO:0019631">
    <property type="term" value="P:quinate catabolic process"/>
    <property type="evidence" value="ECO:0007669"/>
    <property type="project" value="TreeGrafter"/>
</dbReference>
<evidence type="ECO:0000256" key="10">
    <source>
        <dbReference type="PIRSR" id="PIRSR001399-3"/>
    </source>
</evidence>
<evidence type="ECO:0000256" key="2">
    <source>
        <dbReference type="ARBA" id="ARBA00004902"/>
    </source>
</evidence>
<keyword evidence="12" id="KW-1185">Reference proteome</keyword>
<dbReference type="SUPFAM" id="SSF52304">
    <property type="entry name" value="Type II 3-dehydroquinate dehydratase"/>
    <property type="match status" value="1"/>
</dbReference>
<evidence type="ECO:0000256" key="7">
    <source>
        <dbReference type="HAMAP-Rule" id="MF_00169"/>
    </source>
</evidence>
<protein>
    <recommendedName>
        <fullName evidence="5 7">3-dehydroquinate dehydratase</fullName>
        <shortName evidence="7">3-dehydroquinase</shortName>
        <ecNumber evidence="5 7">4.2.1.10</ecNumber>
    </recommendedName>
    <alternativeName>
        <fullName evidence="7">Type II DHQase</fullName>
    </alternativeName>
</protein>
<comment type="caution">
    <text evidence="11">The sequence shown here is derived from an EMBL/GenBank/DDBJ whole genome shotgun (WGS) entry which is preliminary data.</text>
</comment>
<dbReference type="InterPro" id="IPR001874">
    <property type="entry name" value="DHquinase_II"/>
</dbReference>
<dbReference type="NCBIfam" id="NF003805">
    <property type="entry name" value="PRK05395.1-2"/>
    <property type="match status" value="1"/>
</dbReference>
<dbReference type="PIRSF" id="PIRSF001399">
    <property type="entry name" value="DHquinase_II"/>
    <property type="match status" value="1"/>
</dbReference>
<dbReference type="PANTHER" id="PTHR21272:SF3">
    <property type="entry name" value="CATABOLIC 3-DEHYDROQUINASE"/>
    <property type="match status" value="1"/>
</dbReference>
<comment type="catalytic activity">
    <reaction evidence="1 7">
        <text>3-dehydroquinate = 3-dehydroshikimate + H2O</text>
        <dbReference type="Rhea" id="RHEA:21096"/>
        <dbReference type="ChEBI" id="CHEBI:15377"/>
        <dbReference type="ChEBI" id="CHEBI:16630"/>
        <dbReference type="ChEBI" id="CHEBI:32364"/>
        <dbReference type="EC" id="4.2.1.10"/>
    </reaction>
</comment>
<feature type="active site" description="Proton acceptor" evidence="7 8">
    <location>
        <position position="22"/>
    </location>
</feature>
<dbReference type="HAMAP" id="MF_00169">
    <property type="entry name" value="AroQ"/>
    <property type="match status" value="1"/>
</dbReference>
<name>A0A1T1CFZ8_9SYNE</name>
<keyword evidence="6 7" id="KW-0456">Lyase</keyword>
<comment type="similarity">
    <text evidence="3 7">Belongs to the type-II 3-dehydroquinase family.</text>
</comment>
<evidence type="ECO:0000256" key="3">
    <source>
        <dbReference type="ARBA" id="ARBA00011037"/>
    </source>
</evidence>
<evidence type="ECO:0000256" key="9">
    <source>
        <dbReference type="PIRSR" id="PIRSR001399-2"/>
    </source>
</evidence>
<accession>A0A1T1CFZ8</accession>
<dbReference type="NCBIfam" id="NF003804">
    <property type="entry name" value="PRK05395.1-1"/>
    <property type="match status" value="1"/>
</dbReference>
<dbReference type="InterPro" id="IPR036441">
    <property type="entry name" value="DHquinase_II_sf"/>
</dbReference>
<evidence type="ECO:0000256" key="6">
    <source>
        <dbReference type="ARBA" id="ARBA00023239"/>
    </source>
</evidence>
<dbReference type="Pfam" id="PF01220">
    <property type="entry name" value="DHquinase_II"/>
    <property type="match status" value="1"/>
</dbReference>
<proteinExistence type="inferred from homology"/>
<dbReference type="GO" id="GO:0003855">
    <property type="term" value="F:3-dehydroquinate dehydratase activity"/>
    <property type="evidence" value="ECO:0007669"/>
    <property type="project" value="UniProtKB-UniRule"/>
</dbReference>
<dbReference type="PROSITE" id="PS01029">
    <property type="entry name" value="DEHYDROQUINASE_II"/>
    <property type="match status" value="1"/>
</dbReference>
<feature type="binding site" evidence="7 9">
    <location>
        <begin position="101"/>
        <end position="102"/>
    </location>
    <ligand>
        <name>substrate</name>
    </ligand>
</feature>
<comment type="function">
    <text evidence="7">Catalyzes a trans-dehydration via an enolate intermediate.</text>
</comment>
<evidence type="ECO:0000256" key="1">
    <source>
        <dbReference type="ARBA" id="ARBA00001864"/>
    </source>
</evidence>
<dbReference type="UniPathway" id="UPA00053">
    <property type="reaction ID" value="UER00086"/>
</dbReference>
<feature type="site" description="Transition state stabilizer" evidence="7 10">
    <location>
        <position position="17"/>
    </location>
</feature>
<dbReference type="InterPro" id="IPR018509">
    <property type="entry name" value="DHquinase_II_CS"/>
</dbReference>
<keyword evidence="7" id="KW-0057">Aromatic amino acid biosynthesis</keyword>
<organism evidence="11 12">
    <name type="scientific">Candidatus Synechococcus spongiarum LMB bulk15M</name>
    <dbReference type="NCBI Taxonomy" id="1943582"/>
    <lineage>
        <taxon>Bacteria</taxon>
        <taxon>Bacillati</taxon>
        <taxon>Cyanobacteriota</taxon>
        <taxon>Cyanophyceae</taxon>
        <taxon>Synechococcales</taxon>
        <taxon>Synechococcaceae</taxon>
        <taxon>Synechococcus</taxon>
    </lineage>
</organism>
<evidence type="ECO:0000256" key="5">
    <source>
        <dbReference type="ARBA" id="ARBA00012060"/>
    </source>
</evidence>
<dbReference type="EMBL" id="MWLD01000071">
    <property type="protein sequence ID" value="OOV27492.1"/>
    <property type="molecule type" value="Genomic_DNA"/>
</dbReference>
<dbReference type="NCBIfam" id="TIGR01088">
    <property type="entry name" value="aroQ"/>
    <property type="match status" value="1"/>
</dbReference>
<keyword evidence="7" id="KW-0028">Amino-acid biosynthesis</keyword>
<feature type="binding site" evidence="7 9">
    <location>
        <position position="87"/>
    </location>
    <ligand>
        <name>substrate</name>
    </ligand>
</feature>
<evidence type="ECO:0000313" key="12">
    <source>
        <dbReference type="Proteomes" id="UP000242636"/>
    </source>
</evidence>
<dbReference type="NCBIfam" id="NF003807">
    <property type="entry name" value="PRK05395.1-4"/>
    <property type="match status" value="1"/>
</dbReference>
<evidence type="ECO:0000313" key="11">
    <source>
        <dbReference type="EMBL" id="OOV27492.1"/>
    </source>
</evidence>
<evidence type="ECO:0000256" key="4">
    <source>
        <dbReference type="ARBA" id="ARBA00011193"/>
    </source>
</evidence>
<dbReference type="NCBIfam" id="NF003806">
    <property type="entry name" value="PRK05395.1-3"/>
    <property type="match status" value="1"/>
</dbReference>
<dbReference type="AlphaFoldDB" id="A0A1T1CFZ8"/>
<comment type="subunit">
    <text evidence="4 7">Homododecamer.</text>
</comment>
<comment type="pathway">
    <text evidence="2 7">Metabolic intermediate biosynthesis; chorismate biosynthesis; chorismate from D-erythrose 4-phosphate and phosphoenolpyruvate: step 3/7.</text>
</comment>
<feature type="active site" description="Proton donor" evidence="7 8">
    <location>
        <position position="100"/>
    </location>
</feature>